<dbReference type="InterPro" id="IPR050194">
    <property type="entry name" value="Glycosyltransferase_grp1"/>
</dbReference>
<proteinExistence type="predicted"/>
<dbReference type="RefSeq" id="WP_154571907.1">
    <property type="nucleotide sequence ID" value="NZ_VUNB01000002.1"/>
</dbReference>
<reference evidence="2" key="1">
    <citation type="submission" date="2019-09" db="EMBL/GenBank/DDBJ databases">
        <title>In-depth cultivation of the pig gut microbiome towards novel bacterial diversity and tailored functional studies.</title>
        <authorList>
            <person name="Wylensek D."/>
            <person name="Hitch T.C.A."/>
            <person name="Clavel T."/>
        </authorList>
    </citation>
    <scope>NUCLEOTIDE SEQUENCE</scope>
    <source>
        <strain evidence="2">RF-744-FAT-WT-3</strain>
    </source>
</reference>
<dbReference type="Pfam" id="PF00534">
    <property type="entry name" value="Glycos_transf_1"/>
    <property type="match status" value="1"/>
</dbReference>
<dbReference type="InterPro" id="IPR001296">
    <property type="entry name" value="Glyco_trans_1"/>
</dbReference>
<sequence>MVNENDCLRVLHVIGSMNLGGAETLIMNLYRNIDRSKLQFDFVVHTDKKMYYSDEINNMGGIVFCAPSFTGLNINEYKTWWKNFFKQHMEYVIVHGHIGSVAPIYLKIANNAGRITIAHSHATKGNISLNELLFRIMSYPTRNIADYFIGCSVKAGIDRYGMRVAHSSRFSVLKNGIDVDKFKYSPSVRFICRDELGIGKETIVWGHVGRFVPSKNHSEILKIFANYKKINCNSVLLLFGEGPEKEKMREFAKSLAIADSVKFMGLSNRINYYLQAMDIFIFPSIYEGLGISVVEAQTSGLPCLTSDAIVDEADIGAGLIKRISLSADVSYWVSVAETMLKKTRKDTSQYAINAGYDIKEVAQKLQNYYIEKSSKG</sequence>
<evidence type="ECO:0000259" key="1">
    <source>
        <dbReference type="Pfam" id="PF00534"/>
    </source>
</evidence>
<dbReference type="GO" id="GO:0016757">
    <property type="term" value="F:glycosyltransferase activity"/>
    <property type="evidence" value="ECO:0007669"/>
    <property type="project" value="InterPro"/>
</dbReference>
<evidence type="ECO:0000313" key="2">
    <source>
        <dbReference type="EMBL" id="MST68429.1"/>
    </source>
</evidence>
<protein>
    <submittedName>
        <fullName evidence="2">Glycosyltransferase family 1 protein</fullName>
    </submittedName>
</protein>
<dbReference type="Gene3D" id="3.40.50.2000">
    <property type="entry name" value="Glycogen Phosphorylase B"/>
    <property type="match status" value="2"/>
</dbReference>
<dbReference type="AlphaFoldDB" id="A0A6A8M806"/>
<organism evidence="2">
    <name type="scientific">Baileyella intestinalis</name>
    <dbReference type="NCBI Taxonomy" id="2606709"/>
    <lineage>
        <taxon>Bacteria</taxon>
        <taxon>Bacillati</taxon>
        <taxon>Bacillota</taxon>
        <taxon>Clostridia</taxon>
        <taxon>Peptostreptococcales</taxon>
        <taxon>Anaerovoracaceae</taxon>
        <taxon>Baileyella</taxon>
    </lineage>
</organism>
<comment type="caution">
    <text evidence="2">The sequence shown here is derived from an EMBL/GenBank/DDBJ whole genome shotgun (WGS) entry which is preliminary data.</text>
</comment>
<dbReference type="EMBL" id="VUNB01000002">
    <property type="protein sequence ID" value="MST68429.1"/>
    <property type="molecule type" value="Genomic_DNA"/>
</dbReference>
<gene>
    <name evidence="2" type="ORF">FYJ66_02325</name>
</gene>
<name>A0A6A8M806_9FIRM</name>
<accession>A0A6A8M806</accession>
<dbReference type="PANTHER" id="PTHR45947:SF3">
    <property type="entry name" value="SULFOQUINOVOSYL TRANSFERASE SQD2"/>
    <property type="match status" value="1"/>
</dbReference>
<keyword evidence="2" id="KW-0808">Transferase</keyword>
<dbReference type="SUPFAM" id="SSF53756">
    <property type="entry name" value="UDP-Glycosyltransferase/glycogen phosphorylase"/>
    <property type="match status" value="1"/>
</dbReference>
<dbReference type="PANTHER" id="PTHR45947">
    <property type="entry name" value="SULFOQUINOVOSYL TRANSFERASE SQD2"/>
    <property type="match status" value="1"/>
</dbReference>
<feature type="domain" description="Glycosyl transferase family 1" evidence="1">
    <location>
        <begin position="193"/>
        <end position="307"/>
    </location>
</feature>